<comment type="caution">
    <text evidence="1">The sequence shown here is derived from an EMBL/GenBank/DDBJ whole genome shotgun (WGS) entry which is preliminary data.</text>
</comment>
<proteinExistence type="predicted"/>
<keyword evidence="2" id="KW-1185">Reference proteome</keyword>
<gene>
    <name evidence="1" type="ORF">RAJCM14343_0005</name>
</gene>
<evidence type="ECO:0000313" key="2">
    <source>
        <dbReference type="Proteomes" id="UP000325466"/>
    </source>
</evidence>
<organism evidence="1 2">
    <name type="scientific">Rhodococcus aetherivorans</name>
    <dbReference type="NCBI Taxonomy" id="191292"/>
    <lineage>
        <taxon>Bacteria</taxon>
        <taxon>Bacillati</taxon>
        <taxon>Actinomycetota</taxon>
        <taxon>Actinomycetes</taxon>
        <taxon>Mycobacteriales</taxon>
        <taxon>Nocardiaceae</taxon>
        <taxon>Rhodococcus</taxon>
    </lineage>
</organism>
<dbReference type="Proteomes" id="UP000325466">
    <property type="component" value="Unassembled WGS sequence"/>
</dbReference>
<protein>
    <recommendedName>
        <fullName evidence="3">Mobile element protein</fullName>
    </recommendedName>
</protein>
<name>A0ABQ0YE20_9NOCA</name>
<accession>A0ABQ0YE20</accession>
<dbReference type="EMBL" id="BLAH01000001">
    <property type="protein sequence ID" value="GES34765.1"/>
    <property type="molecule type" value="Genomic_DNA"/>
</dbReference>
<evidence type="ECO:0000313" key="1">
    <source>
        <dbReference type="EMBL" id="GES34765.1"/>
    </source>
</evidence>
<sequence>MARLWTVFDASDLLVQLGVLPKSGSTAEKAVIGLHRLRLRLLRSRIDR</sequence>
<evidence type="ECO:0008006" key="3">
    <source>
        <dbReference type="Google" id="ProtNLM"/>
    </source>
</evidence>
<reference evidence="1 2" key="1">
    <citation type="journal article" date="2018" name="Biodegradation">
        <title>1,4-Dioxane degradation characteristics of Rhodococcus aetherivorans JCM 14343.</title>
        <authorList>
            <person name="Inoue D."/>
            <person name="Tsunoda T."/>
            <person name="Yamamoto N."/>
            <person name="Ike M."/>
            <person name="Sei K."/>
        </authorList>
    </citation>
    <scope>NUCLEOTIDE SEQUENCE [LARGE SCALE GENOMIC DNA]</scope>
    <source>
        <strain evidence="1 2">JCM 14343</strain>
    </source>
</reference>